<sequence>MNLRHLTVRTAVAGVTVALAAGALVGLGTSAADAATGTATYSCSGAGTPLPLSVSADADLSGYPSFPSGQSVNAGLVSLTLTITVPAPVVNSLMDDFHQTTIGGGSKDLAFPIGNGSVPIADFTIDPVTLVHDTPAVLSKGVSNDAFKLPDAGAAKVTMPSSFTLDTIVPLTCTTSDTSVITTYTISKQTAGVTAKAPKSVKKGKAFAVAAKVTGQNKTATGKVVAKVGKKVVGAGVLKNGKAAIKVKKGLKKTSKITVVYAGDKSTSGSSSFPVTVKVKK</sequence>
<evidence type="ECO:0000259" key="2">
    <source>
        <dbReference type="Pfam" id="PF16640"/>
    </source>
</evidence>
<feature type="domain" description="Bacterial Ig-like" evidence="2">
    <location>
        <begin position="196"/>
        <end position="279"/>
    </location>
</feature>
<feature type="signal peptide" evidence="1">
    <location>
        <begin position="1"/>
        <end position="34"/>
    </location>
</feature>
<protein>
    <submittedName>
        <fullName evidence="3">Ig-like domain repeat protein</fullName>
    </submittedName>
</protein>
<evidence type="ECO:0000313" key="4">
    <source>
        <dbReference type="Proteomes" id="UP001596135"/>
    </source>
</evidence>
<dbReference type="InterPro" id="IPR032109">
    <property type="entry name" value="Big_3_5"/>
</dbReference>
<comment type="caution">
    <text evidence="3">The sequence shown here is derived from an EMBL/GenBank/DDBJ whole genome shotgun (WGS) entry which is preliminary data.</text>
</comment>
<dbReference type="Gene3D" id="2.60.40.10">
    <property type="entry name" value="Immunoglobulins"/>
    <property type="match status" value="1"/>
</dbReference>
<organism evidence="3 4">
    <name type="scientific">Nocardioides hankookensis</name>
    <dbReference type="NCBI Taxonomy" id="443157"/>
    <lineage>
        <taxon>Bacteria</taxon>
        <taxon>Bacillati</taxon>
        <taxon>Actinomycetota</taxon>
        <taxon>Actinomycetes</taxon>
        <taxon>Propionibacteriales</taxon>
        <taxon>Nocardioidaceae</taxon>
        <taxon>Nocardioides</taxon>
    </lineage>
</organism>
<dbReference type="InterPro" id="IPR013783">
    <property type="entry name" value="Ig-like_fold"/>
</dbReference>
<gene>
    <name evidence="3" type="ORF">ACFPYL_21465</name>
</gene>
<dbReference type="EMBL" id="JBHSRJ010000009">
    <property type="protein sequence ID" value="MFC6045668.1"/>
    <property type="molecule type" value="Genomic_DNA"/>
</dbReference>
<reference evidence="4" key="1">
    <citation type="journal article" date="2019" name="Int. J. Syst. Evol. Microbiol.">
        <title>The Global Catalogue of Microorganisms (GCM) 10K type strain sequencing project: providing services to taxonomists for standard genome sequencing and annotation.</title>
        <authorList>
            <consortium name="The Broad Institute Genomics Platform"/>
            <consortium name="The Broad Institute Genome Sequencing Center for Infectious Disease"/>
            <person name="Wu L."/>
            <person name="Ma J."/>
        </authorList>
    </citation>
    <scope>NUCLEOTIDE SEQUENCE [LARGE SCALE GENOMIC DNA]</scope>
    <source>
        <strain evidence="4">CCUG 54522</strain>
    </source>
</reference>
<proteinExistence type="predicted"/>
<feature type="chain" id="PRO_5045103184" evidence="1">
    <location>
        <begin position="35"/>
        <end position="281"/>
    </location>
</feature>
<dbReference type="Proteomes" id="UP001596135">
    <property type="component" value="Unassembled WGS sequence"/>
</dbReference>
<name>A0ABW1LQ96_9ACTN</name>
<dbReference type="RefSeq" id="WP_379159289.1">
    <property type="nucleotide sequence ID" value="NZ_JBHSRJ010000009.1"/>
</dbReference>
<dbReference type="Pfam" id="PF16640">
    <property type="entry name" value="Big_3_5"/>
    <property type="match status" value="1"/>
</dbReference>
<accession>A0ABW1LQ96</accession>
<evidence type="ECO:0000256" key="1">
    <source>
        <dbReference type="SAM" id="SignalP"/>
    </source>
</evidence>
<evidence type="ECO:0000313" key="3">
    <source>
        <dbReference type="EMBL" id="MFC6045668.1"/>
    </source>
</evidence>
<keyword evidence="1" id="KW-0732">Signal</keyword>
<keyword evidence="4" id="KW-1185">Reference proteome</keyword>